<dbReference type="InterPro" id="IPR036163">
    <property type="entry name" value="HMA_dom_sf"/>
</dbReference>
<dbReference type="PATRIC" id="fig|1502.174.peg.2756"/>
<dbReference type="Gene3D" id="3.30.70.100">
    <property type="match status" value="1"/>
</dbReference>
<name>A0A133MT22_CLOPF</name>
<reference evidence="2 3" key="1">
    <citation type="submission" date="2016-01" db="EMBL/GenBank/DDBJ databases">
        <authorList>
            <person name="Oliw E.H."/>
        </authorList>
    </citation>
    <scope>NUCLEOTIDE SEQUENCE [LARGE SCALE GENOMIC DNA]</scope>
    <source>
        <strain evidence="2 3">MJR7757A</strain>
    </source>
</reference>
<evidence type="ECO:0000313" key="3">
    <source>
        <dbReference type="Proteomes" id="UP000070646"/>
    </source>
</evidence>
<dbReference type="GO" id="GO:0046872">
    <property type="term" value="F:metal ion binding"/>
    <property type="evidence" value="ECO:0007669"/>
    <property type="project" value="InterPro"/>
</dbReference>
<dbReference type="SUPFAM" id="SSF55008">
    <property type="entry name" value="HMA, heavy metal-associated domain"/>
    <property type="match status" value="1"/>
</dbReference>
<dbReference type="CDD" id="cd00371">
    <property type="entry name" value="HMA"/>
    <property type="match status" value="1"/>
</dbReference>
<dbReference type="PROSITE" id="PS50846">
    <property type="entry name" value="HMA_2"/>
    <property type="match status" value="1"/>
</dbReference>
<sequence length="74" mass="8112">MKGEINMEKIHCLVDGLGSSTNKTQVKNALENLEGVQKVCVDVARGSIEVMFNEHTSEGEIKNCIENTGFSIRS</sequence>
<proteinExistence type="predicted"/>
<gene>
    <name evidence="2" type="ORF">HMPREF3222_02732</name>
</gene>
<dbReference type="Proteomes" id="UP000070646">
    <property type="component" value="Unassembled WGS sequence"/>
</dbReference>
<comment type="caution">
    <text evidence="2">The sequence shown here is derived from an EMBL/GenBank/DDBJ whole genome shotgun (WGS) entry which is preliminary data.</text>
</comment>
<evidence type="ECO:0000313" key="2">
    <source>
        <dbReference type="EMBL" id="KXA07188.1"/>
    </source>
</evidence>
<dbReference type="Pfam" id="PF00403">
    <property type="entry name" value="HMA"/>
    <property type="match status" value="1"/>
</dbReference>
<feature type="domain" description="HMA" evidence="1">
    <location>
        <begin position="8"/>
        <end position="73"/>
    </location>
</feature>
<organism evidence="2 3">
    <name type="scientific">Clostridium perfringens</name>
    <dbReference type="NCBI Taxonomy" id="1502"/>
    <lineage>
        <taxon>Bacteria</taxon>
        <taxon>Bacillati</taxon>
        <taxon>Bacillota</taxon>
        <taxon>Clostridia</taxon>
        <taxon>Eubacteriales</taxon>
        <taxon>Clostridiaceae</taxon>
        <taxon>Clostridium</taxon>
    </lineage>
</organism>
<dbReference type="InterPro" id="IPR006121">
    <property type="entry name" value="HMA_dom"/>
</dbReference>
<protein>
    <recommendedName>
        <fullName evidence="1">HMA domain-containing protein</fullName>
    </recommendedName>
</protein>
<evidence type="ECO:0000259" key="1">
    <source>
        <dbReference type="PROSITE" id="PS50846"/>
    </source>
</evidence>
<accession>A0A133MT22</accession>
<dbReference type="AlphaFoldDB" id="A0A133MT22"/>
<dbReference type="EMBL" id="LRPU01000172">
    <property type="protein sequence ID" value="KXA07188.1"/>
    <property type="molecule type" value="Genomic_DNA"/>
</dbReference>